<dbReference type="PANTHER" id="PTHR33336">
    <property type="entry name" value="QUINOL MONOOXYGENASE YGIN-RELATED"/>
    <property type="match status" value="1"/>
</dbReference>
<dbReference type="PANTHER" id="PTHR33336:SF3">
    <property type="entry name" value="ABM DOMAIN-CONTAINING PROTEIN"/>
    <property type="match status" value="1"/>
</dbReference>
<keyword evidence="3" id="KW-1185">Reference proteome</keyword>
<dbReference type="EMBL" id="CP010849">
    <property type="protein sequence ID" value="AJP00420.1"/>
    <property type="molecule type" value="Genomic_DNA"/>
</dbReference>
<accession>A0A0C5FVE7</accession>
<keyword evidence="2" id="KW-0503">Monooxygenase</keyword>
<dbReference type="InterPro" id="IPR007138">
    <property type="entry name" value="ABM_dom"/>
</dbReference>
<dbReference type="PATRIC" id="fig|477245.3.peg.378"/>
<dbReference type="KEGG" id="scw:TU94_01640"/>
<dbReference type="SUPFAM" id="SSF54909">
    <property type="entry name" value="Dimeric alpha+beta barrel"/>
    <property type="match status" value="1"/>
</dbReference>
<dbReference type="InterPro" id="IPR050744">
    <property type="entry name" value="AI-2_Isomerase_LsrG"/>
</dbReference>
<dbReference type="InterPro" id="IPR011008">
    <property type="entry name" value="Dimeric_a/b-barrel"/>
</dbReference>
<dbReference type="Proteomes" id="UP000032234">
    <property type="component" value="Chromosome"/>
</dbReference>
<dbReference type="GO" id="GO:0004497">
    <property type="term" value="F:monooxygenase activity"/>
    <property type="evidence" value="ECO:0007669"/>
    <property type="project" value="UniProtKB-KW"/>
</dbReference>
<dbReference type="Pfam" id="PF03992">
    <property type="entry name" value="ABM"/>
    <property type="match status" value="1"/>
</dbReference>
<dbReference type="HOGENOM" id="CLU_131496_7_0_11"/>
<feature type="domain" description="ABM" evidence="1">
    <location>
        <begin position="2"/>
        <end position="90"/>
    </location>
</feature>
<evidence type="ECO:0000259" key="1">
    <source>
        <dbReference type="PROSITE" id="PS51725"/>
    </source>
</evidence>
<reference evidence="2 3" key="1">
    <citation type="submission" date="2015-02" db="EMBL/GenBank/DDBJ databases">
        <title>Genome sequence of thermotolerant Streptomyces cyaneogriseus subsp. Noncyanogenus NMWT1, the producer of nematocidal antibiotics nemadectin.</title>
        <authorList>
            <person name="Wang H."/>
            <person name="Li C."/>
            <person name="Xiang W."/>
            <person name="Wang X."/>
        </authorList>
    </citation>
    <scope>NUCLEOTIDE SEQUENCE [LARGE SCALE GENOMIC DNA]</scope>
    <source>
        <strain evidence="2 3">NMWT 1</strain>
    </source>
</reference>
<protein>
    <submittedName>
        <fullName evidence="2">Antibiotic biosynthesis monooxygenase</fullName>
    </submittedName>
</protein>
<name>A0A0C5FVE7_9ACTN</name>
<dbReference type="PROSITE" id="PS51725">
    <property type="entry name" value="ABM"/>
    <property type="match status" value="1"/>
</dbReference>
<dbReference type="STRING" id="477245.TU94_01640"/>
<dbReference type="OrthoDB" id="8452260at2"/>
<evidence type="ECO:0000313" key="2">
    <source>
        <dbReference type="EMBL" id="AJP00420.1"/>
    </source>
</evidence>
<evidence type="ECO:0000313" key="3">
    <source>
        <dbReference type="Proteomes" id="UP000032234"/>
    </source>
</evidence>
<organism evidence="2 3">
    <name type="scientific">Streptomyces cyaneogriseus subsp. noncyanogenus</name>
    <dbReference type="NCBI Taxonomy" id="477245"/>
    <lineage>
        <taxon>Bacteria</taxon>
        <taxon>Bacillati</taxon>
        <taxon>Actinomycetota</taxon>
        <taxon>Actinomycetes</taxon>
        <taxon>Kitasatosporales</taxon>
        <taxon>Streptomycetaceae</taxon>
        <taxon>Streptomyces</taxon>
    </lineage>
</organism>
<gene>
    <name evidence="2" type="ORF">TU94_01640</name>
</gene>
<dbReference type="AlphaFoldDB" id="A0A0C5FVE7"/>
<proteinExistence type="predicted"/>
<keyword evidence="2" id="KW-0560">Oxidoreductase</keyword>
<dbReference type="Gene3D" id="3.30.70.100">
    <property type="match status" value="1"/>
</dbReference>
<sequence length="109" mass="11956">MIFIAVRFTVRPEFADTWMSVVGPFTEATRAEPGNLFFDWSRDVDDPHRFTLLEAFADEAAGAAHVQSDHFRAGLDAMAGAIAETPEIINVDVPGRHGWGPMAELSPRG</sequence>
<dbReference type="RefSeq" id="WP_044378486.1">
    <property type="nucleotide sequence ID" value="NZ_CP010849.1"/>
</dbReference>